<proteinExistence type="predicted"/>
<name>A6GH54_9BACT</name>
<comment type="caution">
    <text evidence="2">The sequence shown here is derived from an EMBL/GenBank/DDBJ whole genome shotgun (WGS) entry which is preliminary data.</text>
</comment>
<feature type="region of interest" description="Disordered" evidence="1">
    <location>
        <begin position="1"/>
        <end position="67"/>
    </location>
</feature>
<protein>
    <submittedName>
        <fullName evidence="2">Uncharacterized protein</fullName>
    </submittedName>
</protein>
<dbReference type="Proteomes" id="UP000005801">
    <property type="component" value="Unassembled WGS sequence"/>
</dbReference>
<evidence type="ECO:0000313" key="3">
    <source>
        <dbReference type="Proteomes" id="UP000005801"/>
    </source>
</evidence>
<dbReference type="RefSeq" id="WP_006976042.1">
    <property type="nucleotide sequence ID" value="NZ_ABCS01000115.1"/>
</dbReference>
<accession>A6GH54</accession>
<sequence length="125" mass="13828">MPNDPDNLPLTTAAPEAHGNPTRQPTGRPTPQTITPTRPRAPAVRKRDTSTPIPVIQRKAEATTRGHLARDGEAHLVLIRGDQWARCPSERDAKLVRRLVLNNTDVTLDRVHHIGGRAFRFKLAG</sequence>
<organism evidence="2 3">
    <name type="scientific">Plesiocystis pacifica SIR-1</name>
    <dbReference type="NCBI Taxonomy" id="391625"/>
    <lineage>
        <taxon>Bacteria</taxon>
        <taxon>Pseudomonadati</taxon>
        <taxon>Myxococcota</taxon>
        <taxon>Polyangia</taxon>
        <taxon>Nannocystales</taxon>
        <taxon>Nannocystaceae</taxon>
        <taxon>Plesiocystis</taxon>
    </lineage>
</organism>
<feature type="compositionally biased region" description="Basic and acidic residues" evidence="1">
    <location>
        <begin position="58"/>
        <end position="67"/>
    </location>
</feature>
<keyword evidence="3" id="KW-1185">Reference proteome</keyword>
<gene>
    <name evidence="2" type="ORF">PPSIR1_10975</name>
</gene>
<dbReference type="AlphaFoldDB" id="A6GH54"/>
<evidence type="ECO:0000313" key="2">
    <source>
        <dbReference type="EMBL" id="EDM74776.1"/>
    </source>
</evidence>
<feature type="compositionally biased region" description="Low complexity" evidence="1">
    <location>
        <begin position="21"/>
        <end position="42"/>
    </location>
</feature>
<evidence type="ECO:0000256" key="1">
    <source>
        <dbReference type="SAM" id="MobiDB-lite"/>
    </source>
</evidence>
<dbReference type="EMBL" id="ABCS01000115">
    <property type="protein sequence ID" value="EDM74776.1"/>
    <property type="molecule type" value="Genomic_DNA"/>
</dbReference>
<reference evidence="2 3" key="1">
    <citation type="submission" date="2007-06" db="EMBL/GenBank/DDBJ databases">
        <authorList>
            <person name="Shimkets L."/>
            <person name="Ferriera S."/>
            <person name="Johnson J."/>
            <person name="Kravitz S."/>
            <person name="Beeson K."/>
            <person name="Sutton G."/>
            <person name="Rogers Y.-H."/>
            <person name="Friedman R."/>
            <person name="Frazier M."/>
            <person name="Venter J.C."/>
        </authorList>
    </citation>
    <scope>NUCLEOTIDE SEQUENCE [LARGE SCALE GENOMIC DNA]</scope>
    <source>
        <strain evidence="2 3">SIR-1</strain>
    </source>
</reference>